<reference evidence="4 5" key="1">
    <citation type="journal article" date="2019" name="Emerg. Microbes Infect.">
        <title>Comprehensive subspecies identification of 175 nontuberculous mycobacteria species based on 7547 genomic profiles.</title>
        <authorList>
            <person name="Matsumoto Y."/>
            <person name="Kinjo T."/>
            <person name="Motooka D."/>
            <person name="Nabeya D."/>
            <person name="Jung N."/>
            <person name="Uechi K."/>
            <person name="Horii T."/>
            <person name="Iida T."/>
            <person name="Fujita J."/>
            <person name="Nakamura S."/>
        </authorList>
    </citation>
    <scope>NUCLEOTIDE SEQUENCE [LARGE SCALE GENOMIC DNA]</scope>
    <source>
        <strain evidence="4 5">JCM 12657</strain>
    </source>
</reference>
<dbReference type="InterPro" id="IPR049449">
    <property type="entry name" value="TesB_ACOT8-like_N"/>
</dbReference>
<evidence type="ECO:0008006" key="6">
    <source>
        <dbReference type="Google" id="ProtNLM"/>
    </source>
</evidence>
<dbReference type="PANTHER" id="PTHR38110">
    <property type="entry name" value="CHROMOSOME 23, WHOLE GENOME SHOTGUN SEQUENCE"/>
    <property type="match status" value="1"/>
</dbReference>
<dbReference type="Proteomes" id="UP000467164">
    <property type="component" value="Chromosome"/>
</dbReference>
<dbReference type="SUPFAM" id="SSF54637">
    <property type="entry name" value="Thioesterase/thiol ester dehydrase-isomerase"/>
    <property type="match status" value="2"/>
</dbReference>
<dbReference type="KEGG" id="msho:MSHO_22920"/>
<feature type="domain" description="Acyl-CoA thioesterase-like C-terminal" evidence="3">
    <location>
        <begin position="163"/>
        <end position="289"/>
    </location>
</feature>
<proteinExistence type="predicted"/>
<evidence type="ECO:0000259" key="3">
    <source>
        <dbReference type="Pfam" id="PF20789"/>
    </source>
</evidence>
<evidence type="ECO:0000313" key="5">
    <source>
        <dbReference type="Proteomes" id="UP000467164"/>
    </source>
</evidence>
<dbReference type="Pfam" id="PF20789">
    <property type="entry name" value="4HBT_3C"/>
    <property type="match status" value="1"/>
</dbReference>
<dbReference type="InterPro" id="IPR042171">
    <property type="entry name" value="Acyl-CoA_hotdog"/>
</dbReference>
<accession>A0A7I7LBD0</accession>
<sequence length="304" mass="32226">MPASTDPLTQNRNAAETMSSSRPFTDLTTVHDLGDGAYSATIDPMWTIGPKVHGGCMMAVCAATAHRTIGDAVDLAPVALSANYISAPNPGEVQLTTKVRRRGRQVCLVDVELSQNSRTAVTCSVTLGPADTNPPRHSEPLPVSEMPVQPSADAIPVSAEHPLAQILHVSQGCELAMDSATTGFLVGQRGAPISRMWVRPFASDEADPAAATLFAIMAGDIAPRVTVNCGIFGWTPTVQLTTYLRRRPAPGWMRVMASSTVIGDSWFEQDHVILDATGQVVVQSRQLAMLLEAAGASRRTAVDG</sequence>
<gene>
    <name evidence="4" type="ORF">MSHO_22920</name>
</gene>
<dbReference type="PANTHER" id="PTHR38110:SF1">
    <property type="entry name" value="THIOESTERASE DOMAIN-CONTAINING PROTEIN"/>
    <property type="match status" value="1"/>
</dbReference>
<keyword evidence="5" id="KW-1185">Reference proteome</keyword>
<dbReference type="InterPro" id="IPR029069">
    <property type="entry name" value="HotDog_dom_sf"/>
</dbReference>
<dbReference type="Pfam" id="PF13622">
    <property type="entry name" value="4HBT_3"/>
    <property type="match status" value="1"/>
</dbReference>
<dbReference type="Gene3D" id="2.40.160.210">
    <property type="entry name" value="Acyl-CoA thioesterase, double hotdog domain"/>
    <property type="match status" value="1"/>
</dbReference>
<evidence type="ECO:0000313" key="4">
    <source>
        <dbReference type="EMBL" id="BBX56947.1"/>
    </source>
</evidence>
<dbReference type="InterPro" id="IPR049450">
    <property type="entry name" value="ACOT8-like_C"/>
</dbReference>
<name>A0A7I7LBD0_9MYCO</name>
<dbReference type="AlphaFoldDB" id="A0A7I7LBD0"/>
<dbReference type="InterPro" id="IPR052389">
    <property type="entry name" value="Sec_Metab_Biosynth-Assoc"/>
</dbReference>
<dbReference type="EMBL" id="AP022572">
    <property type="protein sequence ID" value="BBX56947.1"/>
    <property type="molecule type" value="Genomic_DNA"/>
</dbReference>
<evidence type="ECO:0000256" key="1">
    <source>
        <dbReference type="SAM" id="MobiDB-lite"/>
    </source>
</evidence>
<feature type="region of interest" description="Disordered" evidence="1">
    <location>
        <begin position="1"/>
        <end position="26"/>
    </location>
</feature>
<organism evidence="4 5">
    <name type="scientific">Mycobacterium shottsii</name>
    <dbReference type="NCBI Taxonomy" id="133549"/>
    <lineage>
        <taxon>Bacteria</taxon>
        <taxon>Bacillati</taxon>
        <taxon>Actinomycetota</taxon>
        <taxon>Actinomycetes</taxon>
        <taxon>Mycobacteriales</taxon>
        <taxon>Mycobacteriaceae</taxon>
        <taxon>Mycobacterium</taxon>
        <taxon>Mycobacterium ulcerans group</taxon>
    </lineage>
</organism>
<feature type="domain" description="Acyl-CoA thioesterase-like N-terminal HotDog" evidence="2">
    <location>
        <begin position="43"/>
        <end position="127"/>
    </location>
</feature>
<evidence type="ECO:0000259" key="2">
    <source>
        <dbReference type="Pfam" id="PF13622"/>
    </source>
</evidence>
<protein>
    <recommendedName>
        <fullName evidence="6">Diacylglycerol kinase</fullName>
    </recommendedName>
</protein>